<comment type="caution">
    <text evidence="2">The sequence shown here is derived from an EMBL/GenBank/DDBJ whole genome shotgun (WGS) entry which is preliminary data.</text>
</comment>
<evidence type="ECO:0000313" key="2">
    <source>
        <dbReference type="EMBL" id="CAL0333559.1"/>
    </source>
</evidence>
<reference evidence="2 3" key="1">
    <citation type="submission" date="2024-03" db="EMBL/GenBank/DDBJ databases">
        <authorList>
            <person name="Martinez-Hernandez J."/>
        </authorList>
    </citation>
    <scope>NUCLEOTIDE SEQUENCE [LARGE SCALE GENOMIC DNA]</scope>
</reference>
<dbReference type="EMBL" id="CAXHTB010000025">
    <property type="protein sequence ID" value="CAL0333559.1"/>
    <property type="molecule type" value="Genomic_DNA"/>
</dbReference>
<gene>
    <name evidence="2" type="ORF">LLUT_LOCUS34619</name>
</gene>
<evidence type="ECO:0000256" key="1">
    <source>
        <dbReference type="SAM" id="MobiDB-lite"/>
    </source>
</evidence>
<protein>
    <submittedName>
        <fullName evidence="2">Uncharacterized protein</fullName>
    </submittedName>
</protein>
<evidence type="ECO:0000313" key="3">
    <source>
        <dbReference type="Proteomes" id="UP001497480"/>
    </source>
</evidence>
<accession>A0AAV1YHQ4</accession>
<keyword evidence="3" id="KW-1185">Reference proteome</keyword>
<feature type="region of interest" description="Disordered" evidence="1">
    <location>
        <begin position="53"/>
        <end position="87"/>
    </location>
</feature>
<name>A0AAV1YHQ4_LUPLU</name>
<dbReference type="AlphaFoldDB" id="A0AAV1YHQ4"/>
<dbReference type="Proteomes" id="UP001497480">
    <property type="component" value="Unassembled WGS sequence"/>
</dbReference>
<organism evidence="2 3">
    <name type="scientific">Lupinus luteus</name>
    <name type="common">European yellow lupine</name>
    <dbReference type="NCBI Taxonomy" id="3873"/>
    <lineage>
        <taxon>Eukaryota</taxon>
        <taxon>Viridiplantae</taxon>
        <taxon>Streptophyta</taxon>
        <taxon>Embryophyta</taxon>
        <taxon>Tracheophyta</taxon>
        <taxon>Spermatophyta</taxon>
        <taxon>Magnoliopsida</taxon>
        <taxon>eudicotyledons</taxon>
        <taxon>Gunneridae</taxon>
        <taxon>Pentapetalae</taxon>
        <taxon>rosids</taxon>
        <taxon>fabids</taxon>
        <taxon>Fabales</taxon>
        <taxon>Fabaceae</taxon>
        <taxon>Papilionoideae</taxon>
        <taxon>50 kb inversion clade</taxon>
        <taxon>genistoids sensu lato</taxon>
        <taxon>core genistoids</taxon>
        <taxon>Genisteae</taxon>
        <taxon>Lupinus</taxon>
    </lineage>
</organism>
<proteinExistence type="predicted"/>
<sequence length="87" mass="9888">MKSELIKAHFIEEDPNSAIFFDVRLFEFRSRILVFSKRAVMAAITWASSPFTQQHELPSPSVGRRNDAPKGTPRPHPHPGKQHLLAL</sequence>